<dbReference type="Gene3D" id="1.20.1260.20">
    <property type="entry name" value="PPE superfamily"/>
    <property type="match status" value="1"/>
</dbReference>
<organism evidence="4 5">
    <name type="scientific">Amycolatopsis cihanbeyliensis</name>
    <dbReference type="NCBI Taxonomy" id="1128664"/>
    <lineage>
        <taxon>Bacteria</taxon>
        <taxon>Bacillati</taxon>
        <taxon>Actinomycetota</taxon>
        <taxon>Actinomycetes</taxon>
        <taxon>Pseudonocardiales</taxon>
        <taxon>Pseudonocardiaceae</taxon>
        <taxon>Amycolatopsis</taxon>
    </lineage>
</organism>
<evidence type="ECO:0000259" key="3">
    <source>
        <dbReference type="Pfam" id="PF00823"/>
    </source>
</evidence>
<proteinExistence type="inferred from homology"/>
<evidence type="ECO:0000256" key="1">
    <source>
        <dbReference type="ARBA" id="ARBA00010652"/>
    </source>
</evidence>
<protein>
    <submittedName>
        <fullName evidence="4">PPE family protein</fullName>
    </submittedName>
</protein>
<gene>
    <name evidence="4" type="ORF">FB471_6820</name>
</gene>
<dbReference type="Proteomes" id="UP000320876">
    <property type="component" value="Unassembled WGS sequence"/>
</dbReference>
<accession>A0A542CV05</accession>
<sequence length="310" mass="32457">MSNIGNLIGDILGTGLTPEEIYEQITNGPGPGSLSDAQDTARSQAELQQAINDRVARLHRLMASGWQGDAGQAASNAATPVAEVAQQATHELRKSQDLHLMQAEAYTHARNTVVPMPPDPARPDFINTPYPMLTDLAEQARAYQQAAETNKTAYEGYHGTSGQVSDTMPTSYGMLMASTSDTTITLKKPDSVGSDGGVVSPPPDVRGDSPHSPHRNAGPVPNGDGGYVPSPQDRHRETPAPPVPGNGTPNEPPAARGDDNTRAAGYAPRPAPAASSPRPDRDLAPAPAVLAKAAARVVARPPARSQERVG</sequence>
<keyword evidence="5" id="KW-1185">Reference proteome</keyword>
<dbReference type="AlphaFoldDB" id="A0A542CV05"/>
<reference evidence="4 5" key="1">
    <citation type="submission" date="2019-06" db="EMBL/GenBank/DDBJ databases">
        <title>Sequencing the genomes of 1000 actinobacteria strains.</title>
        <authorList>
            <person name="Klenk H.-P."/>
        </authorList>
    </citation>
    <scope>NUCLEOTIDE SEQUENCE [LARGE SCALE GENOMIC DNA]</scope>
    <source>
        <strain evidence="4 5">DSM 45679</strain>
    </source>
</reference>
<evidence type="ECO:0000313" key="5">
    <source>
        <dbReference type="Proteomes" id="UP000320876"/>
    </source>
</evidence>
<dbReference type="OrthoDB" id="3615918at2"/>
<feature type="region of interest" description="Disordered" evidence="2">
    <location>
        <begin position="185"/>
        <end position="288"/>
    </location>
</feature>
<feature type="compositionally biased region" description="Low complexity" evidence="2">
    <location>
        <begin position="262"/>
        <end position="277"/>
    </location>
</feature>
<evidence type="ECO:0000313" key="4">
    <source>
        <dbReference type="EMBL" id="TQI94649.1"/>
    </source>
</evidence>
<dbReference type="EMBL" id="VFML01000002">
    <property type="protein sequence ID" value="TQI94649.1"/>
    <property type="molecule type" value="Genomic_DNA"/>
</dbReference>
<feature type="domain" description="PPE" evidence="3">
    <location>
        <begin position="16"/>
        <end position="117"/>
    </location>
</feature>
<comment type="similarity">
    <text evidence="1">Belongs to the mycobacterial PPE family.</text>
</comment>
<dbReference type="Pfam" id="PF00823">
    <property type="entry name" value="PPE"/>
    <property type="match status" value="1"/>
</dbReference>
<evidence type="ECO:0000256" key="2">
    <source>
        <dbReference type="SAM" id="MobiDB-lite"/>
    </source>
</evidence>
<comment type="caution">
    <text evidence="4">The sequence shown here is derived from an EMBL/GenBank/DDBJ whole genome shotgun (WGS) entry which is preliminary data.</text>
</comment>
<name>A0A542CV05_AMYCI</name>
<dbReference type="InterPro" id="IPR038332">
    <property type="entry name" value="PPE_sf"/>
</dbReference>
<dbReference type="InterPro" id="IPR000030">
    <property type="entry name" value="PPE_dom"/>
</dbReference>
<dbReference type="RefSeq" id="WP_142003852.1">
    <property type="nucleotide sequence ID" value="NZ_VFML01000002.1"/>
</dbReference>
<dbReference type="SUPFAM" id="SSF140459">
    <property type="entry name" value="PE/PPE dimer-like"/>
    <property type="match status" value="1"/>
</dbReference>